<dbReference type="GeneID" id="6804894"/>
<organism evidence="2 3">
    <name type="scientific">Feldmannia species virus</name>
    <dbReference type="NCBI Taxonomy" id="39420"/>
    <lineage>
        <taxon>Viruses</taxon>
        <taxon>Varidnaviria</taxon>
        <taxon>Bamfordvirae</taxon>
        <taxon>Nucleocytoviricota</taxon>
        <taxon>Megaviricetes</taxon>
        <taxon>Algavirales</taxon>
        <taxon>Phycodnaviridae</taxon>
        <taxon>Phaeovirus</taxon>
        <taxon>Phaeovirus feldmanniae</taxon>
    </lineage>
</organism>
<sequence>MEMKRWNEDREMVIDIALLAILVALNVSGKDSTHSQNLQLIVMALLFAHVVMTTDLHPRGKPPGPFSNEKCETSRDKLGTPRRQDSSRVDPRIIAKARASYFDDLGGEV</sequence>
<protein>
    <submittedName>
        <fullName evidence="2">Uncharacterized protein</fullName>
    </submittedName>
</protein>
<feature type="compositionally biased region" description="Basic and acidic residues" evidence="1">
    <location>
        <begin position="69"/>
        <end position="90"/>
    </location>
</feature>
<proteinExistence type="predicted"/>
<dbReference type="KEGG" id="vg:6804894"/>
<reference evidence="2 3" key="1">
    <citation type="journal article" date="2009" name="Virology">
        <title>Genomic analysis of the smallest giant virus--Feldmannia sp. virus 158.</title>
        <authorList>
            <person name="Schroeder D.C."/>
            <person name="Park Y."/>
            <person name="Yoon H.M."/>
            <person name="Lee Y.S."/>
            <person name="Kang S.W."/>
            <person name="Meints R.H."/>
            <person name="Ivey R.G."/>
            <person name="Choi T.J."/>
        </authorList>
    </citation>
    <scope>NUCLEOTIDE SEQUENCE [LARGE SCALE GENOMIC DNA]</scope>
    <source>
        <strain evidence="2">FsV-158</strain>
    </source>
</reference>
<dbReference type="RefSeq" id="YP_002154744.1">
    <property type="nucleotide sequence ID" value="NC_011183.1"/>
</dbReference>
<evidence type="ECO:0000313" key="2">
    <source>
        <dbReference type="EMBL" id="ACH46874.1"/>
    </source>
</evidence>
<name>B5LWL1_9PHYC</name>
<evidence type="ECO:0000313" key="3">
    <source>
        <dbReference type="Proteomes" id="UP000204092"/>
    </source>
</evidence>
<dbReference type="Proteomes" id="UP000204092">
    <property type="component" value="Segment"/>
</dbReference>
<accession>B5LWL1</accession>
<evidence type="ECO:0000256" key="1">
    <source>
        <dbReference type="SAM" id="MobiDB-lite"/>
    </source>
</evidence>
<dbReference type="EMBL" id="EU916176">
    <property type="protein sequence ID" value="ACH46874.1"/>
    <property type="molecule type" value="Genomic_DNA"/>
</dbReference>
<keyword evidence="3" id="KW-1185">Reference proteome</keyword>
<feature type="region of interest" description="Disordered" evidence="1">
    <location>
        <begin position="57"/>
        <end position="90"/>
    </location>
</feature>